<dbReference type="Gene3D" id="2.60.200.20">
    <property type="match status" value="1"/>
</dbReference>
<accession>A0ABD3DA44</accession>
<dbReference type="Proteomes" id="UP001632038">
    <property type="component" value="Unassembled WGS sequence"/>
</dbReference>
<feature type="region of interest" description="Disordered" evidence="1">
    <location>
        <begin position="209"/>
        <end position="231"/>
    </location>
</feature>
<evidence type="ECO:0000256" key="1">
    <source>
        <dbReference type="SAM" id="MobiDB-lite"/>
    </source>
</evidence>
<reference evidence="4" key="1">
    <citation type="journal article" date="2024" name="IScience">
        <title>Strigolactones Initiate the Formation of Haustorium-like Structures in Castilleja.</title>
        <authorList>
            <person name="Buerger M."/>
            <person name="Peterson D."/>
            <person name="Chory J."/>
        </authorList>
    </citation>
    <scope>NUCLEOTIDE SEQUENCE [LARGE SCALE GENOMIC DNA]</scope>
</reference>
<dbReference type="Pfam" id="PF00498">
    <property type="entry name" value="FHA"/>
    <property type="match status" value="1"/>
</dbReference>
<evidence type="ECO:0000313" key="3">
    <source>
        <dbReference type="EMBL" id="KAL3638744.1"/>
    </source>
</evidence>
<comment type="caution">
    <text evidence="3">The sequence shown here is derived from an EMBL/GenBank/DDBJ whole genome shotgun (WGS) entry which is preliminary data.</text>
</comment>
<protein>
    <recommendedName>
        <fullName evidence="2">FHA domain-containing protein</fullName>
    </recommendedName>
</protein>
<dbReference type="PANTHER" id="PTHR22593:SF8">
    <property type="entry name" value="FHA DOMAIN-CONTAINING PROTEIN PS1"/>
    <property type="match status" value="1"/>
</dbReference>
<dbReference type="InterPro" id="IPR002716">
    <property type="entry name" value="PIN_dom"/>
</dbReference>
<dbReference type="CDD" id="cd22691">
    <property type="entry name" value="FHA_PS1-like"/>
    <property type="match status" value="1"/>
</dbReference>
<dbReference type="AlphaFoldDB" id="A0ABD3DA44"/>
<dbReference type="Gene3D" id="3.40.50.1010">
    <property type="entry name" value="5'-nuclease"/>
    <property type="match status" value="1"/>
</dbReference>
<sequence length="710" mass="79907">MAGNQEEAKPEEREIPVFTVLKNDCILKNIFLLNNPPSILSPPPPFPVSESVDQRPEIEEILVVGRHPDCNIKLEHPSISRFHLRIHSKPSSRSLYVTDLSSVHGSWISGKRIEPGVRMKLNEGDILKLGASSRLYRLNWVPLSCAYDIDNPLVPRLDASDTIDNEIDEPIEDKNISFDINDQVESLNDNLEGLERLFFNEDLNSSMQKTSPATFAEDEMENEKENGSPSVDNLEASEILGMNSDKMPGSLSIWLRRGKSESVQIETSRLRVNSARINMGSQVKKLFLDENDESELDVKFPDYEQENFTPDKESASPSSILVRSLTSESEEKLKNELILYESNSSSVDQDEEVFTPDKENTTLNSHLFRSVKNVAVKNSTSFRSSPLKMACNSNTYQDENVSQELKLEKSESKRYGSSKKETAMLKGRGNRGSFCPLPVSSPSDNKTESKPLVCENFQNNTTKVAENRWIIVVDTPCLLNKKSRNELQLLRGLRSTTLVIPRIVVRELDCMLRRRGLFTRMREVSAALQFIEECMAVAKWWVHVQSSAEEERLVPPTPPASSSLRWLGEDVWASLVGSSTPIAPCSLQEIVTPTAADHVLDYALHYKRIRKDGQLVLLSDDVTLKIKAMAEGVLCETAQEFRRSLVNPFSSRFLYSNCSPVGPTWSCEDDTVLKEKYYPSPSKKILKSGEVGGVKGLKLILMHNSSFRQD</sequence>
<gene>
    <name evidence="3" type="ORF">CASFOL_016651</name>
</gene>
<dbReference type="EMBL" id="JAVIJP010000018">
    <property type="protein sequence ID" value="KAL3638744.1"/>
    <property type="molecule type" value="Genomic_DNA"/>
</dbReference>
<dbReference type="PROSITE" id="PS50006">
    <property type="entry name" value="FHA_DOMAIN"/>
    <property type="match status" value="1"/>
</dbReference>
<dbReference type="InterPro" id="IPR000253">
    <property type="entry name" value="FHA_dom"/>
</dbReference>
<evidence type="ECO:0000259" key="2">
    <source>
        <dbReference type="PROSITE" id="PS50006"/>
    </source>
</evidence>
<dbReference type="Pfam" id="PF13638">
    <property type="entry name" value="PIN_4"/>
    <property type="match status" value="1"/>
</dbReference>
<feature type="domain" description="FHA" evidence="2">
    <location>
        <begin position="62"/>
        <end position="113"/>
    </location>
</feature>
<keyword evidence="4" id="KW-1185">Reference proteome</keyword>
<dbReference type="SMART" id="SM00240">
    <property type="entry name" value="FHA"/>
    <property type="match status" value="1"/>
</dbReference>
<dbReference type="SUPFAM" id="SSF49879">
    <property type="entry name" value="SMAD/FHA domain"/>
    <property type="match status" value="1"/>
</dbReference>
<proteinExistence type="predicted"/>
<evidence type="ECO:0000313" key="4">
    <source>
        <dbReference type="Proteomes" id="UP001632038"/>
    </source>
</evidence>
<organism evidence="3 4">
    <name type="scientific">Castilleja foliolosa</name>
    <dbReference type="NCBI Taxonomy" id="1961234"/>
    <lineage>
        <taxon>Eukaryota</taxon>
        <taxon>Viridiplantae</taxon>
        <taxon>Streptophyta</taxon>
        <taxon>Embryophyta</taxon>
        <taxon>Tracheophyta</taxon>
        <taxon>Spermatophyta</taxon>
        <taxon>Magnoliopsida</taxon>
        <taxon>eudicotyledons</taxon>
        <taxon>Gunneridae</taxon>
        <taxon>Pentapetalae</taxon>
        <taxon>asterids</taxon>
        <taxon>lamiids</taxon>
        <taxon>Lamiales</taxon>
        <taxon>Orobanchaceae</taxon>
        <taxon>Pedicularideae</taxon>
        <taxon>Castillejinae</taxon>
        <taxon>Castilleja</taxon>
    </lineage>
</organism>
<dbReference type="InterPro" id="IPR008984">
    <property type="entry name" value="SMAD_FHA_dom_sf"/>
</dbReference>
<name>A0ABD3DA44_9LAMI</name>
<dbReference type="PANTHER" id="PTHR22593">
    <property type="entry name" value="TRANSMEMBRANE PROTEIN 18"/>
    <property type="match status" value="1"/>
</dbReference>